<dbReference type="PANTHER" id="PTHR11691">
    <property type="entry name" value="TYPE I INTERFERON"/>
    <property type="match status" value="1"/>
</dbReference>
<dbReference type="AlphaFoldDB" id="A0A8B9GR73"/>
<reference evidence="9" key="1">
    <citation type="submission" date="2025-08" db="UniProtKB">
        <authorList>
            <consortium name="Ensembl"/>
        </authorList>
    </citation>
    <scope>IDENTIFICATION</scope>
</reference>
<dbReference type="SUPFAM" id="SSF47266">
    <property type="entry name" value="4-helical cytokines"/>
    <property type="match status" value="1"/>
</dbReference>
<proteinExistence type="inferred from homology"/>
<comment type="subcellular location">
    <subcellularLocation>
        <location evidence="1">Secreted</location>
    </subcellularLocation>
</comment>
<evidence type="ECO:0000313" key="10">
    <source>
        <dbReference type="Proteomes" id="UP000694621"/>
    </source>
</evidence>
<comment type="similarity">
    <text evidence="2">Belongs to the alpha/beta interferon family.</text>
</comment>
<dbReference type="GO" id="GO:0006955">
    <property type="term" value="P:immune response"/>
    <property type="evidence" value="ECO:0007669"/>
    <property type="project" value="UniProtKB-ARBA"/>
</dbReference>
<dbReference type="Pfam" id="PF00143">
    <property type="entry name" value="Interferon"/>
    <property type="match status" value="1"/>
</dbReference>
<protein>
    <submittedName>
        <fullName evidence="9">Uncharacterized protein</fullName>
    </submittedName>
</protein>
<keyword evidence="6" id="KW-0051">Antiviral defense</keyword>
<accession>A0A8B9GR73</accession>
<sequence length="165" mass="19019">MSSVQIWLCLVFVCCSAQRQDYACKWMTSQYGTVNGVALSLLRQMGGKICSEIVPFPERLYKNMEMSTVIYQLGFMAEVVEQILNLFDHYDDAAGWDTGALDKFLHNESRQLIELKNCVMVICNVIFICLFCMFHLQNYNGESWEKIRRAVLLHLTRMAVMTGHV</sequence>
<keyword evidence="4" id="KW-0964">Secreted</keyword>
<dbReference type="PANTHER" id="PTHR11691:SF73">
    <property type="entry name" value="INTERFERON BETA"/>
    <property type="match status" value="1"/>
</dbReference>
<organism evidence="9 10">
    <name type="scientific">Astyanax mexicanus</name>
    <name type="common">Blind cave fish</name>
    <name type="synonym">Astyanax fasciatus mexicanus</name>
    <dbReference type="NCBI Taxonomy" id="7994"/>
    <lineage>
        <taxon>Eukaryota</taxon>
        <taxon>Metazoa</taxon>
        <taxon>Chordata</taxon>
        <taxon>Craniata</taxon>
        <taxon>Vertebrata</taxon>
        <taxon>Euteleostomi</taxon>
        <taxon>Actinopterygii</taxon>
        <taxon>Neopterygii</taxon>
        <taxon>Teleostei</taxon>
        <taxon>Ostariophysi</taxon>
        <taxon>Characiformes</taxon>
        <taxon>Characoidei</taxon>
        <taxon>Acestrorhamphidae</taxon>
        <taxon>Acestrorhamphinae</taxon>
        <taxon>Astyanax</taxon>
    </lineage>
</organism>
<evidence type="ECO:0000256" key="1">
    <source>
        <dbReference type="ARBA" id="ARBA00004613"/>
    </source>
</evidence>
<dbReference type="Gene3D" id="1.20.1250.10">
    <property type="match status" value="1"/>
</dbReference>
<feature type="signal peptide" evidence="8">
    <location>
        <begin position="1"/>
        <end position="17"/>
    </location>
</feature>
<dbReference type="InterPro" id="IPR000471">
    <property type="entry name" value="Interferon_alpha/beta/delta"/>
</dbReference>
<keyword evidence="7" id="KW-1015">Disulfide bond</keyword>
<feature type="chain" id="PRO_5034726363" evidence="8">
    <location>
        <begin position="18"/>
        <end position="165"/>
    </location>
</feature>
<dbReference type="Proteomes" id="UP000694621">
    <property type="component" value="Unplaced"/>
</dbReference>
<evidence type="ECO:0000256" key="4">
    <source>
        <dbReference type="ARBA" id="ARBA00022525"/>
    </source>
</evidence>
<dbReference type="GO" id="GO:0005125">
    <property type="term" value="F:cytokine activity"/>
    <property type="evidence" value="ECO:0007669"/>
    <property type="project" value="UniProtKB-KW"/>
</dbReference>
<dbReference type="GO" id="GO:0005615">
    <property type="term" value="C:extracellular space"/>
    <property type="evidence" value="ECO:0007669"/>
    <property type="project" value="UniProtKB-KW"/>
</dbReference>
<evidence type="ECO:0000256" key="2">
    <source>
        <dbReference type="ARBA" id="ARBA00011033"/>
    </source>
</evidence>
<dbReference type="InterPro" id="IPR009079">
    <property type="entry name" value="4_helix_cytokine-like_core"/>
</dbReference>
<evidence type="ECO:0000256" key="5">
    <source>
        <dbReference type="ARBA" id="ARBA00022729"/>
    </source>
</evidence>
<keyword evidence="3" id="KW-0202">Cytokine</keyword>
<dbReference type="GO" id="GO:0051607">
    <property type="term" value="P:defense response to virus"/>
    <property type="evidence" value="ECO:0007669"/>
    <property type="project" value="UniProtKB-KW"/>
</dbReference>
<evidence type="ECO:0000256" key="8">
    <source>
        <dbReference type="SAM" id="SignalP"/>
    </source>
</evidence>
<evidence type="ECO:0000256" key="3">
    <source>
        <dbReference type="ARBA" id="ARBA00022514"/>
    </source>
</evidence>
<keyword evidence="5 8" id="KW-0732">Signal</keyword>
<evidence type="ECO:0000313" key="9">
    <source>
        <dbReference type="Ensembl" id="ENSAMXP00005000539.1"/>
    </source>
</evidence>
<evidence type="ECO:0000256" key="6">
    <source>
        <dbReference type="ARBA" id="ARBA00023118"/>
    </source>
</evidence>
<dbReference type="Ensembl" id="ENSAMXT00005000597.1">
    <property type="protein sequence ID" value="ENSAMXP00005000539.1"/>
    <property type="gene ID" value="ENSAMXG00005000320.1"/>
</dbReference>
<dbReference type="GO" id="GO:0005126">
    <property type="term" value="F:cytokine receptor binding"/>
    <property type="evidence" value="ECO:0007669"/>
    <property type="project" value="InterPro"/>
</dbReference>
<name>A0A8B9GR73_ASTMX</name>
<evidence type="ECO:0000256" key="7">
    <source>
        <dbReference type="ARBA" id="ARBA00023157"/>
    </source>
</evidence>